<gene>
    <name evidence="8" type="ORF">TRITD_1Bv1G081600</name>
</gene>
<evidence type="ECO:0000256" key="3">
    <source>
        <dbReference type="ARBA" id="ARBA00022448"/>
    </source>
</evidence>
<feature type="transmembrane region" description="Helical" evidence="7">
    <location>
        <begin position="97"/>
        <end position="113"/>
    </location>
</feature>
<proteinExistence type="inferred from homology"/>
<organism evidence="8 9">
    <name type="scientific">Triticum turgidum subsp. durum</name>
    <name type="common">Durum wheat</name>
    <name type="synonym">Triticum durum</name>
    <dbReference type="NCBI Taxonomy" id="4567"/>
    <lineage>
        <taxon>Eukaryota</taxon>
        <taxon>Viridiplantae</taxon>
        <taxon>Streptophyta</taxon>
        <taxon>Embryophyta</taxon>
        <taxon>Tracheophyta</taxon>
        <taxon>Spermatophyta</taxon>
        <taxon>Magnoliopsida</taxon>
        <taxon>Liliopsida</taxon>
        <taxon>Poales</taxon>
        <taxon>Poaceae</taxon>
        <taxon>BOP clade</taxon>
        <taxon>Pooideae</taxon>
        <taxon>Triticodae</taxon>
        <taxon>Triticeae</taxon>
        <taxon>Triticinae</taxon>
        <taxon>Triticum</taxon>
    </lineage>
</organism>
<keyword evidence="9" id="KW-1185">Reference proteome</keyword>
<dbReference type="AlphaFoldDB" id="A0A9R0QS83"/>
<evidence type="ECO:0000313" key="8">
    <source>
        <dbReference type="EMBL" id="VAH15696.1"/>
    </source>
</evidence>
<keyword evidence="4 7" id="KW-0812">Transmembrane</keyword>
<protein>
    <submittedName>
        <fullName evidence="8">Uncharacterized protein</fullName>
    </submittedName>
</protein>
<evidence type="ECO:0000256" key="5">
    <source>
        <dbReference type="ARBA" id="ARBA00022989"/>
    </source>
</evidence>
<reference evidence="8 9" key="1">
    <citation type="submission" date="2017-09" db="EMBL/GenBank/DDBJ databases">
        <authorList>
            <consortium name="International Durum Wheat Genome Sequencing Consortium (IDWGSC)"/>
            <person name="Milanesi L."/>
        </authorList>
    </citation>
    <scope>NUCLEOTIDE SEQUENCE [LARGE SCALE GENOMIC DNA]</scope>
    <source>
        <strain evidence="9">cv. Svevo</strain>
    </source>
</reference>
<keyword evidence="5 7" id="KW-1133">Transmembrane helix</keyword>
<keyword evidence="3" id="KW-0813">Transport</keyword>
<dbReference type="InterPro" id="IPR004813">
    <property type="entry name" value="OPT"/>
</dbReference>
<evidence type="ECO:0000313" key="9">
    <source>
        <dbReference type="Proteomes" id="UP000324705"/>
    </source>
</evidence>
<evidence type="ECO:0000256" key="2">
    <source>
        <dbReference type="ARBA" id="ARBA00010276"/>
    </source>
</evidence>
<dbReference type="Gramene" id="TRITD1Bv1G081600.2">
    <property type="protein sequence ID" value="TRITD1Bv1G081600.2"/>
    <property type="gene ID" value="TRITD1Bv1G081600"/>
</dbReference>
<dbReference type="PANTHER" id="PTHR31645">
    <property type="entry name" value="OLIGOPEPTIDE TRANSPORTER YGL114W-RELATED"/>
    <property type="match status" value="1"/>
</dbReference>
<evidence type="ECO:0000256" key="4">
    <source>
        <dbReference type="ARBA" id="ARBA00022692"/>
    </source>
</evidence>
<dbReference type="InterPro" id="IPR045035">
    <property type="entry name" value="YSL-like"/>
</dbReference>
<accession>A0A9R0QS83</accession>
<dbReference type="GO" id="GO:0016020">
    <property type="term" value="C:membrane"/>
    <property type="evidence" value="ECO:0007669"/>
    <property type="project" value="UniProtKB-SubCell"/>
</dbReference>
<feature type="transmembrane region" description="Helical" evidence="7">
    <location>
        <begin position="30"/>
        <end position="50"/>
    </location>
</feature>
<sequence length="119" mass="12917">MDATIGDPLLAASVERAFEKQPLPGLWEQVTPRAVIVSVVLSIVFGFVILKIHMSTGVVPGMNMAVSVLSFALLKWFVSLVRTCGLPTSPFTRQENLLVLTTVVTVINLAITEKGRQPK</sequence>
<evidence type="ECO:0000256" key="1">
    <source>
        <dbReference type="ARBA" id="ARBA00004141"/>
    </source>
</evidence>
<dbReference type="Pfam" id="PF03169">
    <property type="entry name" value="OPT"/>
    <property type="match status" value="1"/>
</dbReference>
<comment type="similarity">
    <text evidence="2">Belongs to the YSL (TC 2.A.67.2) family.</text>
</comment>
<dbReference type="PANTHER" id="PTHR31645:SF9">
    <property type="entry name" value="METAL-NICOTIANAMINE TRANSPORTER YSL4-RELATED"/>
    <property type="match status" value="1"/>
</dbReference>
<evidence type="ECO:0000256" key="6">
    <source>
        <dbReference type="ARBA" id="ARBA00023136"/>
    </source>
</evidence>
<feature type="transmembrane region" description="Helical" evidence="7">
    <location>
        <begin position="57"/>
        <end position="77"/>
    </location>
</feature>
<dbReference type="EMBL" id="LT934112">
    <property type="protein sequence ID" value="VAH15696.1"/>
    <property type="molecule type" value="Genomic_DNA"/>
</dbReference>
<comment type="subcellular location">
    <subcellularLocation>
        <location evidence="1">Membrane</location>
        <topology evidence="1">Multi-pass membrane protein</topology>
    </subcellularLocation>
</comment>
<dbReference type="Proteomes" id="UP000324705">
    <property type="component" value="Chromosome 1B"/>
</dbReference>
<keyword evidence="6 7" id="KW-0472">Membrane</keyword>
<evidence type="ECO:0000256" key="7">
    <source>
        <dbReference type="SAM" id="Phobius"/>
    </source>
</evidence>
<dbReference type="GO" id="GO:0035673">
    <property type="term" value="F:oligopeptide transmembrane transporter activity"/>
    <property type="evidence" value="ECO:0007669"/>
    <property type="project" value="InterPro"/>
</dbReference>
<name>A0A9R0QS83_TRITD</name>